<evidence type="ECO:0000256" key="2">
    <source>
        <dbReference type="SAM" id="SignalP"/>
    </source>
</evidence>
<feature type="region of interest" description="Disordered" evidence="1">
    <location>
        <begin position="81"/>
        <end position="129"/>
    </location>
</feature>
<dbReference type="Proteomes" id="UP000812982">
    <property type="component" value="Unassembled WGS sequence"/>
</dbReference>
<feature type="compositionally biased region" description="Low complexity" evidence="1">
    <location>
        <begin position="84"/>
        <end position="99"/>
    </location>
</feature>
<keyword evidence="4" id="KW-1185">Reference proteome</keyword>
<feature type="signal peptide" evidence="2">
    <location>
        <begin position="1"/>
        <end position="33"/>
    </location>
</feature>
<evidence type="ECO:0000313" key="3">
    <source>
        <dbReference type="EMBL" id="MBU9764305.1"/>
    </source>
</evidence>
<protein>
    <submittedName>
        <fullName evidence="3">Uncharacterized protein</fullName>
    </submittedName>
</protein>
<proteinExistence type="predicted"/>
<feature type="compositionally biased region" description="Low complexity" evidence="1">
    <location>
        <begin position="119"/>
        <end position="129"/>
    </location>
</feature>
<reference evidence="3 4" key="1">
    <citation type="journal article" date="2021" name="Sci. Rep.">
        <title>Phenotypic and genomic hallmarks of a novel, potentially pathogenic rapidly growing Mycobacterium species related to the Mycobacterium fortuitum complex.</title>
        <authorList>
            <person name="Gharbi R."/>
            <person name="Khanna V."/>
            <person name="Frigui W."/>
            <person name="Mhenni B."/>
            <person name="Brosch R."/>
            <person name="Mardassi H."/>
        </authorList>
    </citation>
    <scope>NUCLEOTIDE SEQUENCE [LARGE SCALE GENOMIC DNA]</scope>
    <source>
        <strain evidence="3 4">TNTM28</strain>
    </source>
</reference>
<evidence type="ECO:0000256" key="1">
    <source>
        <dbReference type="SAM" id="MobiDB-lite"/>
    </source>
</evidence>
<comment type="caution">
    <text evidence="3">The sequence shown here is derived from an EMBL/GenBank/DDBJ whole genome shotgun (WGS) entry which is preliminary data.</text>
</comment>
<gene>
    <name evidence="3" type="ORF">FR943_10680</name>
</gene>
<dbReference type="RefSeq" id="WP_217156725.1">
    <property type="nucleotide sequence ID" value="NZ_VOMB01000016.1"/>
</dbReference>
<accession>A0ABS6KL48</accession>
<name>A0ABS6KL48_9MYCO</name>
<organism evidence="3 4">
    <name type="scientific">[Mycobacterium] fortunisiensis</name>
    <dbReference type="NCBI Taxonomy" id="2600579"/>
    <lineage>
        <taxon>Bacteria</taxon>
        <taxon>Bacillati</taxon>
        <taxon>Actinomycetota</taxon>
        <taxon>Actinomycetes</taxon>
        <taxon>Mycobacteriales</taxon>
        <taxon>Mycobacteriaceae</taxon>
        <taxon>Mycolicibacterium</taxon>
    </lineage>
</organism>
<sequence>MAITTLVRRTVRLAATMAAAAMFVIVTPPGAQAEPGVWDIEDFDTCTEMLNDGLDESMQEKIDDTKGCCRHSGGVWNEGQQKCEAPPGEAAGAGRVPEGLVPRGDLQVAPSNPPPPVLVPVQPTLAPSG</sequence>
<feature type="chain" id="PRO_5046544459" evidence="2">
    <location>
        <begin position="34"/>
        <end position="129"/>
    </location>
</feature>
<dbReference type="EMBL" id="VOMB01000016">
    <property type="protein sequence ID" value="MBU9764305.1"/>
    <property type="molecule type" value="Genomic_DNA"/>
</dbReference>
<evidence type="ECO:0000313" key="4">
    <source>
        <dbReference type="Proteomes" id="UP000812982"/>
    </source>
</evidence>
<keyword evidence="2" id="KW-0732">Signal</keyword>